<proteinExistence type="predicted"/>
<reference evidence="2 3" key="2">
    <citation type="submission" date="2013-02" db="EMBL/GenBank/DDBJ databases">
        <title>The Genome Sequence of Plasmodium falciparum MaliPS096_E11.</title>
        <authorList>
            <consortium name="The Broad Institute Genome Sequencing Platform"/>
            <consortium name="The Broad Institute Genome Sequencing Center for Infectious Disease"/>
            <person name="Neafsey D."/>
            <person name="Cheeseman I."/>
            <person name="Volkman S."/>
            <person name="Adams J."/>
            <person name="Walker B."/>
            <person name="Young S.K."/>
            <person name="Zeng Q."/>
            <person name="Gargeya S."/>
            <person name="Fitzgerald M."/>
            <person name="Haas B."/>
            <person name="Abouelleil A."/>
            <person name="Alvarado L."/>
            <person name="Arachchi H.M."/>
            <person name="Berlin A.M."/>
            <person name="Chapman S.B."/>
            <person name="Dewar J."/>
            <person name="Goldberg J."/>
            <person name="Griggs A."/>
            <person name="Gujja S."/>
            <person name="Hansen M."/>
            <person name="Howarth C."/>
            <person name="Imamovic A."/>
            <person name="Larimer J."/>
            <person name="McCowan C."/>
            <person name="Murphy C."/>
            <person name="Neiman D."/>
            <person name="Pearson M."/>
            <person name="Priest M."/>
            <person name="Roberts A."/>
            <person name="Saif S."/>
            <person name="Shea T."/>
            <person name="Sisk P."/>
            <person name="Sykes S."/>
            <person name="Wortman J."/>
            <person name="Nusbaum C."/>
            <person name="Birren B."/>
        </authorList>
    </citation>
    <scope>NUCLEOTIDE SEQUENCE [LARGE SCALE GENOMIC DNA]</scope>
    <source>
        <strain evidence="2 3">MaliPS096_E11</strain>
    </source>
</reference>
<keyword evidence="1" id="KW-0812">Transmembrane</keyword>
<dbReference type="Proteomes" id="UP000030699">
    <property type="component" value="Unassembled WGS sequence"/>
</dbReference>
<organism evidence="2 3">
    <name type="scientific">Plasmodium falciparum MaliPS096_E11</name>
    <dbReference type="NCBI Taxonomy" id="1036727"/>
    <lineage>
        <taxon>Eukaryota</taxon>
        <taxon>Sar</taxon>
        <taxon>Alveolata</taxon>
        <taxon>Apicomplexa</taxon>
        <taxon>Aconoidasida</taxon>
        <taxon>Haemosporida</taxon>
        <taxon>Plasmodiidae</taxon>
        <taxon>Plasmodium</taxon>
        <taxon>Plasmodium (Laverania)</taxon>
    </lineage>
</organism>
<evidence type="ECO:0000313" key="3">
    <source>
        <dbReference type="Proteomes" id="UP000030699"/>
    </source>
</evidence>
<evidence type="ECO:0000256" key="1">
    <source>
        <dbReference type="SAM" id="Phobius"/>
    </source>
</evidence>
<gene>
    <name evidence="2" type="ORF">PFMALIP_03772</name>
</gene>
<reference evidence="2 3" key="1">
    <citation type="submission" date="2013-02" db="EMBL/GenBank/DDBJ databases">
        <title>The Genome Annotation of Plasmodium falciparum MaliPS096_E11.</title>
        <authorList>
            <consortium name="The Broad Institute Genome Sequencing Platform"/>
            <consortium name="The Broad Institute Genome Sequencing Center for Infectious Disease"/>
            <person name="Neafsey D."/>
            <person name="Hoffman S."/>
            <person name="Volkman S."/>
            <person name="Rosenthal P."/>
            <person name="Walker B."/>
            <person name="Young S.K."/>
            <person name="Zeng Q."/>
            <person name="Gargeya S."/>
            <person name="Fitzgerald M."/>
            <person name="Haas B."/>
            <person name="Abouelleil A."/>
            <person name="Allen A.W."/>
            <person name="Alvarado L."/>
            <person name="Arachchi H.M."/>
            <person name="Berlin A.M."/>
            <person name="Chapman S.B."/>
            <person name="Gainer-Dewar J."/>
            <person name="Goldberg J."/>
            <person name="Griggs A."/>
            <person name="Gujja S."/>
            <person name="Hansen M."/>
            <person name="Howarth C."/>
            <person name="Imamovic A."/>
            <person name="Ireland A."/>
            <person name="Larimer J."/>
            <person name="McCowan C."/>
            <person name="Murphy C."/>
            <person name="Pearson M."/>
            <person name="Poon T.W."/>
            <person name="Priest M."/>
            <person name="Roberts A."/>
            <person name="Saif S."/>
            <person name="Shea T."/>
            <person name="Sisk P."/>
            <person name="Sykes S."/>
            <person name="Wortman J."/>
            <person name="Nusbaum C."/>
            <person name="Birren B."/>
        </authorList>
    </citation>
    <scope>NUCLEOTIDE SEQUENCE [LARGE SCALE GENOMIC DNA]</scope>
    <source>
        <strain evidence="2 3">MaliPS096_E11</strain>
    </source>
</reference>
<dbReference type="EMBL" id="KI925586">
    <property type="protein sequence ID" value="ETW48204.1"/>
    <property type="molecule type" value="Genomic_DNA"/>
</dbReference>
<name>A0A024WLT0_PLAFA</name>
<feature type="transmembrane region" description="Helical" evidence="1">
    <location>
        <begin position="22"/>
        <end position="39"/>
    </location>
</feature>
<keyword evidence="1" id="KW-0472">Membrane</keyword>
<keyword evidence="1" id="KW-1133">Transmembrane helix</keyword>
<sequence length="104" mass="12948">MTYIFINIIHPILICYHNMNVINYYIDFYCIVIVNKLKYFFNFLKRYIKLIIYHITILHIMCQTILFVILNIQLVLIIFKLYNLYNNIFFYYNLFYIGLTYKNK</sequence>
<feature type="transmembrane region" description="Helical" evidence="1">
    <location>
        <begin position="51"/>
        <end position="78"/>
    </location>
</feature>
<protein>
    <submittedName>
        <fullName evidence="2">Uncharacterized protein</fullName>
    </submittedName>
</protein>
<evidence type="ECO:0000313" key="2">
    <source>
        <dbReference type="EMBL" id="ETW48204.1"/>
    </source>
</evidence>
<dbReference type="AlphaFoldDB" id="A0A024WLT0"/>
<accession>A0A024WLT0</accession>
<feature type="transmembrane region" description="Helical" evidence="1">
    <location>
        <begin position="84"/>
        <end position="101"/>
    </location>
</feature>